<keyword evidence="8" id="KW-0472">Membrane</keyword>
<dbReference type="GO" id="GO:0005743">
    <property type="term" value="C:mitochondrial inner membrane"/>
    <property type="evidence" value="ECO:0007669"/>
    <property type="project" value="UniProtKB-SubCell"/>
</dbReference>
<dbReference type="InterPro" id="IPR036612">
    <property type="entry name" value="KH_dom_type_1_sf"/>
</dbReference>
<evidence type="ECO:0000256" key="1">
    <source>
        <dbReference type="ARBA" id="ARBA00004448"/>
    </source>
</evidence>
<evidence type="ECO:0000313" key="13">
    <source>
        <dbReference type="Proteomes" id="UP000095283"/>
    </source>
</evidence>
<dbReference type="InterPro" id="IPR004088">
    <property type="entry name" value="KH_dom_type_1"/>
</dbReference>
<keyword evidence="13" id="KW-1185">Reference proteome</keyword>
<name>A0A1I7XP55_HETBA</name>
<evidence type="ECO:0000256" key="11">
    <source>
        <dbReference type="SAM" id="MobiDB-lite"/>
    </source>
</evidence>
<keyword evidence="6" id="KW-1133">Transmembrane helix</keyword>
<evidence type="ECO:0000256" key="2">
    <source>
        <dbReference type="ARBA" id="ARBA00006416"/>
    </source>
</evidence>
<feature type="domain" description="K Homology" evidence="12">
    <location>
        <begin position="162"/>
        <end position="220"/>
    </location>
</feature>
<keyword evidence="4" id="KW-0812">Transmembrane</keyword>
<dbReference type="InterPro" id="IPR005336">
    <property type="entry name" value="MPC"/>
</dbReference>
<keyword evidence="7 10" id="KW-0496">Mitochondrion</keyword>
<evidence type="ECO:0000313" key="14">
    <source>
        <dbReference type="WBParaSite" id="Hba_19521"/>
    </source>
</evidence>
<evidence type="ECO:0000256" key="8">
    <source>
        <dbReference type="ARBA" id="ARBA00023136"/>
    </source>
</evidence>
<dbReference type="PANTHER" id="PTHR10884">
    <property type="entry name" value="NADH DEHYDROGENASE UBIQUINONE IRON-SULFUR PROTEIN 3"/>
    <property type="match status" value="1"/>
</dbReference>
<dbReference type="SUPFAM" id="SSF54791">
    <property type="entry name" value="Eukaryotic type KH-domain (KH-domain type I)"/>
    <property type="match status" value="1"/>
</dbReference>
<reference evidence="14" key="1">
    <citation type="submission" date="2016-11" db="UniProtKB">
        <authorList>
            <consortium name="WormBaseParasite"/>
        </authorList>
    </citation>
    <scope>IDENTIFICATION</scope>
</reference>
<evidence type="ECO:0000256" key="6">
    <source>
        <dbReference type="ARBA" id="ARBA00022989"/>
    </source>
</evidence>
<sequence>MHVYANSIANGIKLGPQHSPSSPNSPGGNASGGLGGTNGSSVINMALFATGAIWTRYCLVITPINYYLSSVNFFVMCTGLVQLCRVARYRFKNLILFVEDEAVLSMSLLGDDHVKWYSNRIVVILHLEKNINSIGVRVTGTSENVELAIISIYELILAILNELPCYSIRIPENVLGYLIGKNGVHIKAVTNITGVKIYIKNEATIWKIDEEKRERLSNFGRYAAECLPKFVQQVQFAAGDELEFLIHPSGVVPVLSFLKGNHSAQFSNLTFICGVDIPGHPFRKDYPLSGYNEVRYDPELRRVVYEPSELAQEFRKFDLETPWETFPAFRNASISSGYEIINIEKKNEAE</sequence>
<organism evidence="13 14">
    <name type="scientific">Heterorhabditis bacteriophora</name>
    <name type="common">Entomopathogenic nematode worm</name>
    <dbReference type="NCBI Taxonomy" id="37862"/>
    <lineage>
        <taxon>Eukaryota</taxon>
        <taxon>Metazoa</taxon>
        <taxon>Ecdysozoa</taxon>
        <taxon>Nematoda</taxon>
        <taxon>Chromadorea</taxon>
        <taxon>Rhabditida</taxon>
        <taxon>Rhabditina</taxon>
        <taxon>Rhabditomorpha</taxon>
        <taxon>Strongyloidea</taxon>
        <taxon>Heterorhabditidae</taxon>
        <taxon>Heterorhabditis</taxon>
    </lineage>
</organism>
<feature type="region of interest" description="Disordered" evidence="11">
    <location>
        <begin position="12"/>
        <end position="31"/>
    </location>
</feature>
<evidence type="ECO:0000256" key="3">
    <source>
        <dbReference type="ARBA" id="ARBA00022448"/>
    </source>
</evidence>
<dbReference type="InterPro" id="IPR004087">
    <property type="entry name" value="KH_dom"/>
</dbReference>
<dbReference type="SMART" id="SM00322">
    <property type="entry name" value="KH"/>
    <property type="match status" value="1"/>
</dbReference>
<dbReference type="Pfam" id="PF03650">
    <property type="entry name" value="MPC"/>
    <property type="match status" value="1"/>
</dbReference>
<dbReference type="PROSITE" id="PS50084">
    <property type="entry name" value="KH_TYPE_1"/>
    <property type="match status" value="1"/>
</dbReference>
<evidence type="ECO:0000259" key="12">
    <source>
        <dbReference type="SMART" id="SM00322"/>
    </source>
</evidence>
<dbReference type="WBParaSite" id="Hba_19521">
    <property type="protein sequence ID" value="Hba_19521"/>
    <property type="gene ID" value="Hba_19521"/>
</dbReference>
<dbReference type="Proteomes" id="UP000095283">
    <property type="component" value="Unplaced"/>
</dbReference>
<dbReference type="Gene3D" id="3.30.460.80">
    <property type="entry name" value="NADH:ubiquinone oxidoreductase, 30kDa subunit"/>
    <property type="match status" value="1"/>
</dbReference>
<comment type="similarity">
    <text evidence="2 10">Belongs to the mitochondrial pyruvate carrier (MPC) (TC 2.A.105) family.</text>
</comment>
<dbReference type="GO" id="GO:0006850">
    <property type="term" value="P:pyruvate import into mitochondria"/>
    <property type="evidence" value="ECO:0007669"/>
    <property type="project" value="InterPro"/>
</dbReference>
<feature type="compositionally biased region" description="Low complexity" evidence="11">
    <location>
        <begin position="19"/>
        <end position="28"/>
    </location>
</feature>
<dbReference type="AlphaFoldDB" id="A0A1I7XP55"/>
<accession>A0A1I7XP55</accession>
<comment type="function">
    <text evidence="10">Mediates the uptake of pyruvate into mitochondria.</text>
</comment>
<evidence type="ECO:0000256" key="4">
    <source>
        <dbReference type="ARBA" id="ARBA00022692"/>
    </source>
</evidence>
<dbReference type="GO" id="GO:0003723">
    <property type="term" value="F:RNA binding"/>
    <property type="evidence" value="ECO:0007669"/>
    <property type="project" value="UniProtKB-UniRule"/>
</dbReference>
<keyword evidence="3 10" id="KW-0813">Transport</keyword>
<evidence type="ECO:0000256" key="9">
    <source>
        <dbReference type="PROSITE-ProRule" id="PRU00117"/>
    </source>
</evidence>
<dbReference type="Pfam" id="PF00013">
    <property type="entry name" value="KH_1"/>
    <property type="match status" value="1"/>
</dbReference>
<dbReference type="PANTHER" id="PTHR10884:SF14">
    <property type="entry name" value="NADH DEHYDROGENASE [UBIQUINONE] IRON-SULFUR PROTEIN 3, MITOCHONDRIAL"/>
    <property type="match status" value="1"/>
</dbReference>
<evidence type="ECO:0000256" key="5">
    <source>
        <dbReference type="ARBA" id="ARBA00022792"/>
    </source>
</evidence>
<evidence type="ECO:0000256" key="10">
    <source>
        <dbReference type="RuleBase" id="RU363100"/>
    </source>
</evidence>
<keyword evidence="9" id="KW-0694">RNA-binding</keyword>
<protein>
    <recommendedName>
        <fullName evidence="10">Mitochondrial pyruvate carrier</fullName>
    </recommendedName>
</protein>
<comment type="subcellular location">
    <subcellularLocation>
        <location evidence="1 10">Mitochondrion inner membrane</location>
        <topology evidence="1 10">Multi-pass membrane protein</topology>
    </subcellularLocation>
</comment>
<evidence type="ECO:0000256" key="7">
    <source>
        <dbReference type="ARBA" id="ARBA00023128"/>
    </source>
</evidence>
<proteinExistence type="inferred from homology"/>
<dbReference type="InterPro" id="IPR037232">
    <property type="entry name" value="NADH_quin_OxRdtase_su_C/D-like"/>
</dbReference>
<dbReference type="SUPFAM" id="SSF143243">
    <property type="entry name" value="Nqo5-like"/>
    <property type="match status" value="1"/>
</dbReference>
<keyword evidence="5 10" id="KW-0999">Mitochondrion inner membrane</keyword>